<dbReference type="Proteomes" id="UP000242913">
    <property type="component" value="Unassembled WGS sequence"/>
</dbReference>
<reference evidence="1 2" key="1">
    <citation type="submission" date="2015-12" db="EMBL/GenBank/DDBJ databases">
        <title>Draft genome of the nematode, Onchocerca flexuosa.</title>
        <authorList>
            <person name="Mitreva M."/>
        </authorList>
    </citation>
    <scope>NUCLEOTIDE SEQUENCE [LARGE SCALE GENOMIC DNA]</scope>
    <source>
        <strain evidence="1">Red Deer</strain>
    </source>
</reference>
<accession>A0A238BQP6</accession>
<gene>
    <name evidence="1" type="ORF">X798_05437</name>
</gene>
<organism evidence="1 2">
    <name type="scientific">Onchocerca flexuosa</name>
    <dbReference type="NCBI Taxonomy" id="387005"/>
    <lineage>
        <taxon>Eukaryota</taxon>
        <taxon>Metazoa</taxon>
        <taxon>Ecdysozoa</taxon>
        <taxon>Nematoda</taxon>
        <taxon>Chromadorea</taxon>
        <taxon>Rhabditida</taxon>
        <taxon>Spirurina</taxon>
        <taxon>Spiruromorpha</taxon>
        <taxon>Filarioidea</taxon>
        <taxon>Onchocercidae</taxon>
        <taxon>Onchocerca</taxon>
    </lineage>
</organism>
<evidence type="ECO:0000313" key="1">
    <source>
        <dbReference type="EMBL" id="OZC07572.1"/>
    </source>
</evidence>
<keyword evidence="2" id="KW-1185">Reference proteome</keyword>
<dbReference type="EMBL" id="KZ270028">
    <property type="protein sequence ID" value="OZC07572.1"/>
    <property type="molecule type" value="Genomic_DNA"/>
</dbReference>
<name>A0A238BQP6_9BILA</name>
<sequence>MKSTKFPQSMNMICRKRLGQCLNGQSIATDLLRFACQLVINKNDPKHFWICIYLSPLLCADKNRSVEIYSCEACICPGIMLCFSLTPLDSTISN</sequence>
<evidence type="ECO:0000313" key="2">
    <source>
        <dbReference type="Proteomes" id="UP000242913"/>
    </source>
</evidence>
<protein>
    <submittedName>
        <fullName evidence="1">Uncharacterized protein</fullName>
    </submittedName>
</protein>
<dbReference type="AlphaFoldDB" id="A0A238BQP6"/>
<proteinExistence type="predicted"/>